<comment type="caution">
    <text evidence="1">The sequence shown here is derived from an EMBL/GenBank/DDBJ whole genome shotgun (WGS) entry which is preliminary data.</text>
</comment>
<keyword evidence="2" id="KW-1185">Reference proteome</keyword>
<evidence type="ECO:0000313" key="2">
    <source>
        <dbReference type="Proteomes" id="UP001566476"/>
    </source>
</evidence>
<evidence type="ECO:0000313" key="1">
    <source>
        <dbReference type="EMBL" id="MEZ0492099.1"/>
    </source>
</evidence>
<dbReference type="SUPFAM" id="SSF102462">
    <property type="entry name" value="Peptidyl-tRNA hydrolase II"/>
    <property type="match status" value="1"/>
</dbReference>
<organism evidence="1 2">
    <name type="scientific">Kineococcus mangrovi</name>
    <dbReference type="NCBI Taxonomy" id="1660183"/>
    <lineage>
        <taxon>Bacteria</taxon>
        <taxon>Bacillati</taxon>
        <taxon>Actinomycetota</taxon>
        <taxon>Actinomycetes</taxon>
        <taxon>Kineosporiales</taxon>
        <taxon>Kineosporiaceae</taxon>
        <taxon>Kineococcus</taxon>
    </lineage>
</organism>
<gene>
    <name evidence="1" type="ORF">AB2L28_07595</name>
</gene>
<dbReference type="Proteomes" id="UP001566476">
    <property type="component" value="Unassembled WGS sequence"/>
</dbReference>
<dbReference type="EMBL" id="JBGGTQ010000003">
    <property type="protein sequence ID" value="MEZ0492099.1"/>
    <property type="molecule type" value="Genomic_DNA"/>
</dbReference>
<protein>
    <recommendedName>
        <fullName evidence="3">Aminoacyl-tRNA hydrolase</fullName>
    </recommendedName>
</protein>
<dbReference type="InterPro" id="IPR023476">
    <property type="entry name" value="Pep_tRNA_hydro_II_dom_sf"/>
</dbReference>
<reference evidence="1 2" key="1">
    <citation type="submission" date="2024-07" db="EMBL/GenBank/DDBJ databases">
        <authorList>
            <person name="Thanompreechachai J."/>
            <person name="Duangmal K."/>
        </authorList>
    </citation>
    <scope>NUCLEOTIDE SEQUENCE [LARGE SCALE GENOMIC DNA]</scope>
    <source>
        <strain evidence="1 2">TBRC 1896</strain>
    </source>
</reference>
<evidence type="ECO:0008006" key="3">
    <source>
        <dbReference type="Google" id="ProtNLM"/>
    </source>
</evidence>
<accession>A0ABV4I3A0</accession>
<dbReference type="RefSeq" id="WP_370718146.1">
    <property type="nucleotide sequence ID" value="NZ_JBGGTQ010000003.1"/>
</dbReference>
<name>A0ABV4I3A0_9ACTN</name>
<sequence length="231" mass="24663">MTRPPTRPLPPPDDEPDPWSLSLVARVERDAPGRRRPAHTDVLVAAARAVVLLLDDPRVTDPDGELHAAVQAWRDRRIRKICRRARGAAWERTAGLPHSEAASGDAVVRVFAPHPREEVPDLLRPLQVGGLDLDDPDGLAVPGPDDVLTVRLTPGVAMTTGKAAAQVGHAAQLAHERLPRTDAWRRGGFGVRVLTGPVVLPPADRVDVRDGGFTEVAPGTVTASAGFEGTV</sequence>
<proteinExistence type="predicted"/>